<dbReference type="PANTHER" id="PTHR30146">
    <property type="entry name" value="LACI-RELATED TRANSCRIPTIONAL REPRESSOR"/>
    <property type="match status" value="1"/>
</dbReference>
<accession>A0ABW1UVE6</accession>
<dbReference type="CDD" id="cd01392">
    <property type="entry name" value="HTH_LacI"/>
    <property type="match status" value="1"/>
</dbReference>
<dbReference type="PROSITE" id="PS50932">
    <property type="entry name" value="HTH_LACI_2"/>
    <property type="match status" value="1"/>
</dbReference>
<dbReference type="PROSITE" id="PS00356">
    <property type="entry name" value="HTH_LACI_1"/>
    <property type="match status" value="1"/>
</dbReference>
<evidence type="ECO:0000256" key="1">
    <source>
        <dbReference type="ARBA" id="ARBA00022491"/>
    </source>
</evidence>
<dbReference type="Pfam" id="PF13377">
    <property type="entry name" value="Peripla_BP_3"/>
    <property type="match status" value="1"/>
</dbReference>
<dbReference type="SUPFAM" id="SSF47413">
    <property type="entry name" value="lambda repressor-like DNA-binding domains"/>
    <property type="match status" value="1"/>
</dbReference>
<keyword evidence="1" id="KW-0678">Repressor</keyword>
<dbReference type="Proteomes" id="UP001596186">
    <property type="component" value="Unassembled WGS sequence"/>
</dbReference>
<dbReference type="EMBL" id="JBHSSN010000004">
    <property type="protein sequence ID" value="MFC6322725.1"/>
    <property type="molecule type" value="Genomic_DNA"/>
</dbReference>
<keyword evidence="4" id="KW-0804">Transcription</keyword>
<keyword evidence="2" id="KW-0805">Transcription regulation</keyword>
<evidence type="ECO:0000313" key="6">
    <source>
        <dbReference type="EMBL" id="MFC6322725.1"/>
    </source>
</evidence>
<dbReference type="Gene3D" id="1.10.260.40">
    <property type="entry name" value="lambda repressor-like DNA-binding domains"/>
    <property type="match status" value="1"/>
</dbReference>
<dbReference type="InterPro" id="IPR010982">
    <property type="entry name" value="Lambda_DNA-bd_dom_sf"/>
</dbReference>
<dbReference type="InterPro" id="IPR000843">
    <property type="entry name" value="HTH_LacI"/>
</dbReference>
<dbReference type="InterPro" id="IPR046335">
    <property type="entry name" value="LacI/GalR-like_sensor"/>
</dbReference>
<comment type="caution">
    <text evidence="6">The sequence shown here is derived from an EMBL/GenBank/DDBJ whole genome shotgun (WGS) entry which is preliminary data.</text>
</comment>
<dbReference type="InterPro" id="IPR028082">
    <property type="entry name" value="Peripla_BP_I"/>
</dbReference>
<evidence type="ECO:0000259" key="5">
    <source>
        <dbReference type="PROSITE" id="PS50932"/>
    </source>
</evidence>
<dbReference type="SMART" id="SM00354">
    <property type="entry name" value="HTH_LACI"/>
    <property type="match status" value="1"/>
</dbReference>
<sequence length="338" mass="38395">MKPTINDVAFEAGVSKSTVSQFLNKRYQYMSTTTRQKIAEAIDRLEYHPNQIAKSLKQKNTNVVAFICANLSSRFSLELLASIENYFQKIGYSVIIAKTDDDPNKERELIESFLARQIDGIIVFPTYENKEFYISLRKQRVPIMFVDRLLKGVEIPSVLLDNKAAGYEATKLFVENGHEKIAILTLPLGDGITTRVERMEGYNQALEENKIKYEPEYVINCQVEEVSNKLTELMNLDNPPTAIVITNDMLLETVLMWVKKNNISVPDKLSLVGIDNVSFASLFTPEITTLAQPVSKIGEKASELLLEIIKDKYNSKDSSNVTRYEPEIHQRSSIKDLI</sequence>
<dbReference type="RefSeq" id="WP_125593264.1">
    <property type="nucleotide sequence ID" value="NZ_JBHSSN010000004.1"/>
</dbReference>
<keyword evidence="7" id="KW-1185">Reference proteome</keyword>
<feature type="domain" description="HTH lacI-type" evidence="5">
    <location>
        <begin position="3"/>
        <end position="58"/>
    </location>
</feature>
<organism evidence="6 7">
    <name type="scientific">Companilactobacillus baiquanensis</name>
    <dbReference type="NCBI Taxonomy" id="2486005"/>
    <lineage>
        <taxon>Bacteria</taxon>
        <taxon>Bacillati</taxon>
        <taxon>Bacillota</taxon>
        <taxon>Bacilli</taxon>
        <taxon>Lactobacillales</taxon>
        <taxon>Lactobacillaceae</taxon>
        <taxon>Companilactobacillus</taxon>
    </lineage>
</organism>
<dbReference type="GO" id="GO:0003677">
    <property type="term" value="F:DNA binding"/>
    <property type="evidence" value="ECO:0007669"/>
    <property type="project" value="UniProtKB-KW"/>
</dbReference>
<evidence type="ECO:0000256" key="4">
    <source>
        <dbReference type="ARBA" id="ARBA00023163"/>
    </source>
</evidence>
<dbReference type="Pfam" id="PF00356">
    <property type="entry name" value="LacI"/>
    <property type="match status" value="1"/>
</dbReference>
<keyword evidence="3 6" id="KW-0238">DNA-binding</keyword>
<proteinExistence type="predicted"/>
<protein>
    <submittedName>
        <fullName evidence="6">LacI family DNA-binding transcriptional regulator</fullName>
    </submittedName>
</protein>
<evidence type="ECO:0000256" key="2">
    <source>
        <dbReference type="ARBA" id="ARBA00023015"/>
    </source>
</evidence>
<dbReference type="PANTHER" id="PTHR30146:SF148">
    <property type="entry name" value="HTH-TYPE TRANSCRIPTIONAL REPRESSOR PURR-RELATED"/>
    <property type="match status" value="1"/>
</dbReference>
<evidence type="ECO:0000313" key="7">
    <source>
        <dbReference type="Proteomes" id="UP001596186"/>
    </source>
</evidence>
<dbReference type="Gene3D" id="3.40.50.2300">
    <property type="match status" value="2"/>
</dbReference>
<gene>
    <name evidence="6" type="ORF">ACFP1F_02945</name>
</gene>
<dbReference type="SUPFAM" id="SSF53822">
    <property type="entry name" value="Periplasmic binding protein-like I"/>
    <property type="match status" value="1"/>
</dbReference>
<reference evidence="7" key="1">
    <citation type="journal article" date="2019" name="Int. J. Syst. Evol. Microbiol.">
        <title>The Global Catalogue of Microorganisms (GCM) 10K type strain sequencing project: providing services to taxonomists for standard genome sequencing and annotation.</title>
        <authorList>
            <consortium name="The Broad Institute Genomics Platform"/>
            <consortium name="The Broad Institute Genome Sequencing Center for Infectious Disease"/>
            <person name="Wu L."/>
            <person name="Ma J."/>
        </authorList>
    </citation>
    <scope>NUCLEOTIDE SEQUENCE [LARGE SCALE GENOMIC DNA]</scope>
    <source>
        <strain evidence="7">CCM 8895</strain>
    </source>
</reference>
<evidence type="ECO:0000256" key="3">
    <source>
        <dbReference type="ARBA" id="ARBA00023125"/>
    </source>
</evidence>
<name>A0ABW1UVE6_9LACO</name>